<feature type="transmembrane region" description="Helical" evidence="7">
    <location>
        <begin position="194"/>
        <end position="216"/>
    </location>
</feature>
<evidence type="ECO:0000256" key="2">
    <source>
        <dbReference type="ARBA" id="ARBA00006665"/>
    </source>
</evidence>
<keyword evidence="3 7" id="KW-0812">Transmembrane</keyword>
<keyword evidence="4 7" id="KW-1133">Transmembrane helix</keyword>
<feature type="transmembrane region" description="Helical" evidence="7">
    <location>
        <begin position="138"/>
        <end position="159"/>
    </location>
</feature>
<dbReference type="GO" id="GO:0016020">
    <property type="term" value="C:membrane"/>
    <property type="evidence" value="ECO:0007669"/>
    <property type="project" value="UniProtKB-SubCell"/>
</dbReference>
<dbReference type="AlphaFoldDB" id="A0A836AGZ7"/>
<feature type="region of interest" description="Disordered" evidence="6">
    <location>
        <begin position="1"/>
        <end position="55"/>
    </location>
</feature>
<dbReference type="Pfam" id="PF03348">
    <property type="entry name" value="Serinc"/>
    <property type="match status" value="1"/>
</dbReference>
<name>A0A836AGZ7_SHEEP</name>
<gene>
    <name evidence="8" type="ORF">JEQ12_009999</name>
</gene>
<evidence type="ECO:0000256" key="4">
    <source>
        <dbReference type="ARBA" id="ARBA00022989"/>
    </source>
</evidence>
<protein>
    <recommendedName>
        <fullName evidence="10">Serine incorporator 2</fullName>
    </recommendedName>
</protein>
<feature type="transmembrane region" description="Helical" evidence="7">
    <location>
        <begin position="298"/>
        <end position="324"/>
    </location>
</feature>
<comment type="caution">
    <text evidence="8">The sequence shown here is derived from an EMBL/GenBank/DDBJ whole genome shotgun (WGS) entry which is preliminary data.</text>
</comment>
<dbReference type="SUPFAM" id="SSF50621">
    <property type="entry name" value="Alanine racemase C-terminal domain-like"/>
    <property type="match status" value="1"/>
</dbReference>
<organism evidence="8 9">
    <name type="scientific">Ovis aries</name>
    <name type="common">Sheep</name>
    <dbReference type="NCBI Taxonomy" id="9940"/>
    <lineage>
        <taxon>Eukaryota</taxon>
        <taxon>Metazoa</taxon>
        <taxon>Chordata</taxon>
        <taxon>Craniata</taxon>
        <taxon>Vertebrata</taxon>
        <taxon>Euteleostomi</taxon>
        <taxon>Mammalia</taxon>
        <taxon>Eutheria</taxon>
        <taxon>Laurasiatheria</taxon>
        <taxon>Artiodactyla</taxon>
        <taxon>Ruminantia</taxon>
        <taxon>Pecora</taxon>
        <taxon>Bovidae</taxon>
        <taxon>Caprinae</taxon>
        <taxon>Ovis</taxon>
    </lineage>
</organism>
<dbReference type="Gene3D" id="2.40.37.10">
    <property type="entry name" value="Lyase, Ornithine Decarboxylase, Chain A, domain 1"/>
    <property type="match status" value="1"/>
</dbReference>
<dbReference type="GO" id="GO:0003824">
    <property type="term" value="F:catalytic activity"/>
    <property type="evidence" value="ECO:0007669"/>
    <property type="project" value="InterPro"/>
</dbReference>
<evidence type="ECO:0000313" key="8">
    <source>
        <dbReference type="EMBL" id="KAG5214213.1"/>
    </source>
</evidence>
<feature type="transmembrane region" description="Helical" evidence="7">
    <location>
        <begin position="336"/>
        <end position="354"/>
    </location>
</feature>
<dbReference type="EMBL" id="JAEMGP010000002">
    <property type="protein sequence ID" value="KAG5214213.1"/>
    <property type="molecule type" value="Genomic_DNA"/>
</dbReference>
<evidence type="ECO:0000256" key="1">
    <source>
        <dbReference type="ARBA" id="ARBA00004141"/>
    </source>
</evidence>
<dbReference type="PANTHER" id="PTHR10383:SF22">
    <property type="entry name" value="SERINE INCORPORATOR 2"/>
    <property type="match status" value="1"/>
</dbReference>
<evidence type="ECO:0008006" key="10">
    <source>
        <dbReference type="Google" id="ProtNLM"/>
    </source>
</evidence>
<comment type="subcellular location">
    <subcellularLocation>
        <location evidence="1">Membrane</location>
        <topology evidence="1">Multi-pass membrane protein</topology>
    </subcellularLocation>
</comment>
<dbReference type="Proteomes" id="UP000664991">
    <property type="component" value="Unassembled WGS sequence"/>
</dbReference>
<feature type="transmembrane region" description="Helical" evidence="7">
    <location>
        <begin position="254"/>
        <end position="277"/>
    </location>
</feature>
<keyword evidence="5 7" id="KW-0472">Membrane</keyword>
<dbReference type="InterPro" id="IPR005016">
    <property type="entry name" value="TDE1/TMS"/>
</dbReference>
<evidence type="ECO:0000256" key="5">
    <source>
        <dbReference type="ARBA" id="ARBA00023136"/>
    </source>
</evidence>
<comment type="similarity">
    <text evidence="2">Belongs to the TDE1 family.</text>
</comment>
<evidence type="ECO:0000313" key="9">
    <source>
        <dbReference type="Proteomes" id="UP000664991"/>
    </source>
</evidence>
<accession>A0A836AGZ7</accession>
<feature type="transmembrane region" description="Helical" evidence="7">
    <location>
        <begin position="228"/>
        <end position="248"/>
    </location>
</feature>
<evidence type="ECO:0000256" key="3">
    <source>
        <dbReference type="ARBA" id="ARBA00022692"/>
    </source>
</evidence>
<proteinExistence type="inferred from homology"/>
<dbReference type="PANTHER" id="PTHR10383">
    <property type="entry name" value="SERINE INCORPORATOR"/>
    <property type="match status" value="1"/>
</dbReference>
<dbReference type="InterPro" id="IPR009006">
    <property type="entry name" value="Ala_racemase/Decarboxylase_C"/>
</dbReference>
<feature type="transmembrane region" description="Helical" evidence="7">
    <location>
        <begin position="419"/>
        <end position="437"/>
    </location>
</feature>
<evidence type="ECO:0000256" key="7">
    <source>
        <dbReference type="SAM" id="Phobius"/>
    </source>
</evidence>
<feature type="transmembrane region" description="Helical" evidence="7">
    <location>
        <begin position="366"/>
        <end position="384"/>
    </location>
</feature>
<sequence length="614" mass="68125">MLPAAKWQPVAPSLPTSARVPGSESLPRAGDRVLSDPGVNDYLGQTGQGFGAGPRSGSYCAEPRVAVRGHGNPRVRHPEKKPFFLDFSVSINNLLVPLSQMESLPAPEPFPKALVIEDHCEHICWNVMSSHNSTLSRLFFTVFLFLGVLVCVIMLSPGVESQLYKLPWVCNEGTGSHVVLQGHIDCGSLLGHRAVYRMCFAMAAFFFLFSLLMICVRSSRDPRAAIQNGFWFFKFLIFVGITVGAFYIPDGSFSNIWFYFGVVGSFTFLLIQLLLLIDFAHSWNQRWLCKAEECDSRAWYAGLFFFTLLFYALSIAAVALLFVYYTQPGACYEGKAFIGLNLTLCVCVSIVAVLPKIQDAQPNSGLLQASVITLYTMFVTWLALSNVPDQKCNPHLLTHFGNGTVLAGPEGYETHWWDAPSIVGLVVFILCTVFISLRSSDHRQVNSLMQTEERPPVLDATQQQRVVLSEGRAFDNEQDGVTYSYSFFHLCLVLASVHIMMTLTNWYSQYVADVPGIEWMNFLRQKTRLLARLTMSDQELCPKPPLFPCNLNGRTCDAFDKLFLEEVLLEVGDQLVFPFTGACLASTSSTFSCLPPPSIEVGGHPSEAVGPELG</sequence>
<evidence type="ECO:0000256" key="6">
    <source>
        <dbReference type="SAM" id="MobiDB-lite"/>
    </source>
</evidence>
<reference evidence="8 9" key="1">
    <citation type="submission" date="2020-12" db="EMBL/GenBank/DDBJ databases">
        <title>De novo assembly of Tibetan sheep genome.</title>
        <authorList>
            <person name="Li X."/>
        </authorList>
    </citation>
    <scope>NUCLEOTIDE SEQUENCE [LARGE SCALE GENOMIC DNA]</scope>
    <source>
        <tissue evidence="8">Heart</tissue>
    </source>
</reference>
<feature type="transmembrane region" description="Helical" evidence="7">
    <location>
        <begin position="487"/>
        <end position="507"/>
    </location>
</feature>